<evidence type="ECO:0000313" key="2">
    <source>
        <dbReference type="Proteomes" id="UP000228948"/>
    </source>
</evidence>
<dbReference type="OrthoDB" id="7973140at2"/>
<dbReference type="GO" id="GO:0016740">
    <property type="term" value="F:transferase activity"/>
    <property type="evidence" value="ECO:0007669"/>
    <property type="project" value="UniProtKB-KW"/>
</dbReference>
<organism evidence="1 2">
    <name type="scientific">Roseinatronobacter bogoriensis subsp. barguzinensis</name>
    <dbReference type="NCBI Taxonomy" id="441209"/>
    <lineage>
        <taxon>Bacteria</taxon>
        <taxon>Pseudomonadati</taxon>
        <taxon>Pseudomonadota</taxon>
        <taxon>Alphaproteobacteria</taxon>
        <taxon>Rhodobacterales</taxon>
        <taxon>Paracoccaceae</taxon>
        <taxon>Roseinatronobacter</taxon>
    </lineage>
</organism>
<gene>
    <name evidence="1" type="ORF">BG454_01500</name>
</gene>
<sequence length="382" mass="42635">MKILYLVSDLDDAATWRRVNMLEAGGASVDVAGMRRGAQPLSRPATVLGRTYPGKFIHRAFSTLRLLLGGAKEVHGAVPDVILARNLEMLPLALRVQARISPEERPKVFYEVLDVHRLMLGNGVFAKCLRFIERSMCRRVTGVITSSPRFVTEYFSRYGQIETAPLVVENKVWAPDEPLPPKHPARTGNTLTIGWFGILRCAASLRCLDEMCKQAAGRVRLVLRGKPALDALPDFHQTVRDNPNIEFHGPYSYPDDLPHIYGETDIAWLVDRFDAGANSDWLLPNRLYESCAHGAIPLALKGTETARYLQRHKLGLIVPSLEPQAITALLDQTGPAQLEALRAELTSRDMANWKTTHQDCVWLVDQLRKSAALHQQIAEAHS</sequence>
<reference evidence="1 2" key="1">
    <citation type="submission" date="2017-11" db="EMBL/GenBank/DDBJ databases">
        <title>Revised Sequence and Annotation of the Rhodobaca barguzinensis strain alga05 Genome.</title>
        <authorList>
            <person name="Kopejtka K."/>
            <person name="Tomasch J.M."/>
            <person name="Bunk B."/>
            <person name="Koblizek M."/>
        </authorList>
    </citation>
    <scope>NUCLEOTIDE SEQUENCE [LARGE SCALE GENOMIC DNA]</scope>
    <source>
        <strain evidence="2">alga05</strain>
    </source>
</reference>
<keyword evidence="1" id="KW-0808">Transferase</keyword>
<keyword evidence="2" id="KW-1185">Reference proteome</keyword>
<dbReference type="RefSeq" id="WP_071479993.1">
    <property type="nucleotide sequence ID" value="NZ_CP024899.1"/>
</dbReference>
<name>A0A2K8KD34_9RHOB</name>
<dbReference type="EMBL" id="CP024899">
    <property type="protein sequence ID" value="ATX64668.1"/>
    <property type="molecule type" value="Genomic_DNA"/>
</dbReference>
<evidence type="ECO:0000313" key="1">
    <source>
        <dbReference type="EMBL" id="ATX64668.1"/>
    </source>
</evidence>
<dbReference type="Proteomes" id="UP000228948">
    <property type="component" value="Chromosome"/>
</dbReference>
<dbReference type="Gene3D" id="3.40.50.2000">
    <property type="entry name" value="Glycogen Phosphorylase B"/>
    <property type="match status" value="1"/>
</dbReference>
<proteinExistence type="predicted"/>
<dbReference type="SUPFAM" id="SSF53756">
    <property type="entry name" value="UDP-Glycosyltransferase/glycogen phosphorylase"/>
    <property type="match status" value="1"/>
</dbReference>
<dbReference type="STRING" id="441209.GCA_001870665_00936"/>
<protein>
    <submittedName>
        <fullName evidence="1">Glycosyl transferase</fullName>
    </submittedName>
</protein>
<dbReference type="AlphaFoldDB" id="A0A2K8KD34"/>
<accession>A0A2K8KD34</accession>
<dbReference type="KEGG" id="rbg:BG454_01500"/>